<keyword evidence="1" id="KW-0472">Membrane</keyword>
<comment type="caution">
    <text evidence="3">The sequence shown here is derived from an EMBL/GenBank/DDBJ whole genome shotgun (WGS) entry which is preliminary data.</text>
</comment>
<dbReference type="InterPro" id="IPR005182">
    <property type="entry name" value="YdbS-like_PH"/>
</dbReference>
<reference evidence="3 4" key="1">
    <citation type="submission" date="2020-03" db="EMBL/GenBank/DDBJ databases">
        <title>Salinimicrobium sp. nov, isolated from SCS.</title>
        <authorList>
            <person name="Cao W.R."/>
        </authorList>
    </citation>
    <scope>NUCLEOTIDE SEQUENCE [LARGE SCALE GENOMIC DNA]</scope>
    <source>
        <strain evidence="4">J15B91</strain>
    </source>
</reference>
<feature type="transmembrane region" description="Helical" evidence="1">
    <location>
        <begin position="6"/>
        <end position="27"/>
    </location>
</feature>
<evidence type="ECO:0000313" key="4">
    <source>
        <dbReference type="Proteomes" id="UP000703674"/>
    </source>
</evidence>
<keyword evidence="4" id="KW-1185">Reference proteome</keyword>
<name>A0ABX1DAW9_9FLAO</name>
<keyword evidence="1" id="KW-1133">Transmembrane helix</keyword>
<sequence length="107" mass="12551">YAQLVSLSWFLGIASVYIMLFSVYNFFYFKKLQLGVSEEFLIRHSGVWIQKEEYLEIFRLQAVSVSQPVWYKKRGLVNLTFHSAGGDISFPMVKKVQVQPVLNYLLY</sequence>
<feature type="non-terminal residue" evidence="3">
    <location>
        <position position="1"/>
    </location>
</feature>
<dbReference type="EMBL" id="JAAVJR010001332">
    <property type="protein sequence ID" value="NJW55601.1"/>
    <property type="molecule type" value="Genomic_DNA"/>
</dbReference>
<dbReference type="RefSeq" id="WP_168140002.1">
    <property type="nucleotide sequence ID" value="NZ_JAAVJR010001332.1"/>
</dbReference>
<organism evidence="3 4">
    <name type="scientific">Salinimicrobium oceani</name>
    <dbReference type="NCBI Taxonomy" id="2722702"/>
    <lineage>
        <taxon>Bacteria</taxon>
        <taxon>Pseudomonadati</taxon>
        <taxon>Bacteroidota</taxon>
        <taxon>Flavobacteriia</taxon>
        <taxon>Flavobacteriales</taxon>
        <taxon>Flavobacteriaceae</taxon>
        <taxon>Salinimicrobium</taxon>
    </lineage>
</organism>
<gene>
    <name evidence="3" type="ORF">HC175_22055</name>
</gene>
<feature type="domain" description="YdbS-like PH" evidence="2">
    <location>
        <begin position="36"/>
        <end position="105"/>
    </location>
</feature>
<protein>
    <submittedName>
        <fullName evidence="3">PH domain-containing protein</fullName>
    </submittedName>
</protein>
<feature type="non-terminal residue" evidence="3">
    <location>
        <position position="107"/>
    </location>
</feature>
<dbReference type="Pfam" id="PF03703">
    <property type="entry name" value="bPH_2"/>
    <property type="match status" value="1"/>
</dbReference>
<keyword evidence="1" id="KW-0812">Transmembrane</keyword>
<accession>A0ABX1DAW9</accession>
<evidence type="ECO:0000259" key="2">
    <source>
        <dbReference type="Pfam" id="PF03703"/>
    </source>
</evidence>
<proteinExistence type="predicted"/>
<dbReference type="Proteomes" id="UP000703674">
    <property type="component" value="Unassembled WGS sequence"/>
</dbReference>
<evidence type="ECO:0000256" key="1">
    <source>
        <dbReference type="SAM" id="Phobius"/>
    </source>
</evidence>
<evidence type="ECO:0000313" key="3">
    <source>
        <dbReference type="EMBL" id="NJW55601.1"/>
    </source>
</evidence>